<comment type="caution">
    <text evidence="9">The sequence shown here is derived from an EMBL/GenBank/DDBJ whole genome shotgun (WGS) entry which is preliminary data.</text>
</comment>
<evidence type="ECO:0000256" key="4">
    <source>
        <dbReference type="ARBA" id="ARBA00034320"/>
    </source>
</evidence>
<dbReference type="InterPro" id="IPR051316">
    <property type="entry name" value="Zinc-reg_GTPase_activator"/>
</dbReference>
<keyword evidence="1" id="KW-0547">Nucleotide-binding</keyword>
<dbReference type="PANTHER" id="PTHR13748">
    <property type="entry name" value="COBW-RELATED"/>
    <property type="match status" value="1"/>
</dbReference>
<dbReference type="Proteomes" id="UP000078272">
    <property type="component" value="Unassembled WGS sequence"/>
</dbReference>
<dbReference type="PATRIC" id="fig|401562.3.peg.1379"/>
<dbReference type="InterPro" id="IPR027417">
    <property type="entry name" value="P-loop_NTPase"/>
</dbReference>
<comment type="function">
    <text evidence="5">Zinc chaperone that directly transfers zinc cofactor to target proteins, thereby activating them. Zinc is transferred from the CXCC motif in the GTPase domain to the zinc binding site in target proteins in a process requiring GTP hydrolysis.</text>
</comment>
<proteinExistence type="inferred from homology"/>
<feature type="region of interest" description="Disordered" evidence="7">
    <location>
        <begin position="222"/>
        <end position="258"/>
    </location>
</feature>
<evidence type="ECO:0000256" key="3">
    <source>
        <dbReference type="ARBA" id="ARBA00023186"/>
    </source>
</evidence>
<accession>A0A175RFX5</accession>
<dbReference type="Pfam" id="PF07683">
    <property type="entry name" value="CobW_C"/>
    <property type="match status" value="1"/>
</dbReference>
<dbReference type="SUPFAM" id="SSF52540">
    <property type="entry name" value="P-loop containing nucleoside triphosphate hydrolases"/>
    <property type="match status" value="1"/>
</dbReference>
<dbReference type="Gene3D" id="3.40.50.300">
    <property type="entry name" value="P-loop containing nucleotide triphosphate hydrolases"/>
    <property type="match status" value="1"/>
</dbReference>
<keyword evidence="3" id="KW-0143">Chaperone</keyword>
<dbReference type="InterPro" id="IPR011629">
    <property type="entry name" value="CobW-like_C"/>
</dbReference>
<dbReference type="InterPro" id="IPR003495">
    <property type="entry name" value="CobW/HypB/UreG_nucleotide-bd"/>
</dbReference>
<comment type="catalytic activity">
    <reaction evidence="6">
        <text>GTP + H2O = GDP + phosphate + H(+)</text>
        <dbReference type="Rhea" id="RHEA:19669"/>
        <dbReference type="ChEBI" id="CHEBI:15377"/>
        <dbReference type="ChEBI" id="CHEBI:15378"/>
        <dbReference type="ChEBI" id="CHEBI:37565"/>
        <dbReference type="ChEBI" id="CHEBI:43474"/>
        <dbReference type="ChEBI" id="CHEBI:58189"/>
    </reaction>
    <physiologicalReaction direction="left-to-right" evidence="6">
        <dbReference type="Rhea" id="RHEA:19670"/>
    </physiologicalReaction>
</comment>
<keyword evidence="2" id="KW-0378">Hydrolase</keyword>
<dbReference type="Pfam" id="PF02492">
    <property type="entry name" value="cobW"/>
    <property type="match status" value="1"/>
</dbReference>
<dbReference type="Gene3D" id="3.30.1220.10">
    <property type="entry name" value="CobW-like, C-terminal domain"/>
    <property type="match status" value="1"/>
</dbReference>
<dbReference type="RefSeq" id="WP_058633354.1">
    <property type="nucleotide sequence ID" value="NZ_LDPZ01000002.1"/>
</dbReference>
<reference evidence="9 10" key="1">
    <citation type="journal article" date="2016" name="Front. Microbiol.">
        <title>Genomic Resource of Rice Seed Associated Bacteria.</title>
        <authorList>
            <person name="Midha S."/>
            <person name="Bansal K."/>
            <person name="Sharma S."/>
            <person name="Kumar N."/>
            <person name="Patil P.P."/>
            <person name="Chaudhry V."/>
            <person name="Patil P.B."/>
        </authorList>
    </citation>
    <scope>NUCLEOTIDE SEQUENCE [LARGE SCALE GENOMIC DNA]</scope>
    <source>
        <strain evidence="9 10">NS226</strain>
    </source>
</reference>
<dbReference type="GO" id="GO:0016787">
    <property type="term" value="F:hydrolase activity"/>
    <property type="evidence" value="ECO:0007669"/>
    <property type="project" value="UniProtKB-KW"/>
</dbReference>
<dbReference type="AlphaFoldDB" id="A0A175RFX5"/>
<evidence type="ECO:0000256" key="1">
    <source>
        <dbReference type="ARBA" id="ARBA00022741"/>
    </source>
</evidence>
<comment type="similarity">
    <text evidence="4">Belongs to the SIMIBI class G3E GTPase family. ZNG1 subfamily.</text>
</comment>
<dbReference type="GO" id="GO:0005737">
    <property type="term" value="C:cytoplasm"/>
    <property type="evidence" value="ECO:0007669"/>
    <property type="project" value="TreeGrafter"/>
</dbReference>
<keyword evidence="9" id="KW-0067">ATP-binding</keyword>
<dbReference type="SMART" id="SM00833">
    <property type="entry name" value="CobW_C"/>
    <property type="match status" value="1"/>
</dbReference>
<dbReference type="OrthoDB" id="9808822at2"/>
<dbReference type="CDD" id="cd03112">
    <property type="entry name" value="CobW-like"/>
    <property type="match status" value="1"/>
</dbReference>
<evidence type="ECO:0000256" key="6">
    <source>
        <dbReference type="ARBA" id="ARBA00049117"/>
    </source>
</evidence>
<evidence type="ECO:0000256" key="7">
    <source>
        <dbReference type="SAM" id="MobiDB-lite"/>
    </source>
</evidence>
<sequence length="381" mass="41238">MSAFSPSAPVPVTVLTGFLGAGKTSFLNRLLRAPEARDTAVIVNEFGEVGIDHLLVETARDGVIELADGCICCTVRGDLVDTLAELVDRVQTGRLAPFRRIVIETTGLADPTPILAMLMAHPVLLQHFALDGVVTMVDAVTGRASLAERVEARRQVACADRLLVTKTDLVPDWAGLEAELRALNPRAPIRDAALSSVGETFGCGLIDLETRKADLARWMGEGEHDHHHGDHHHDHECGHAHGGSCDHPSHARPHAHGGVASFSLTHDAPIASSDLEAFLDLLFMRQGDKLLRMKAVVRLREDEARPLVLHGVRTYLHPPVRLPAWPDGEPPRSRLVLIGDGLDERLVRDLFAAFSGAPRIDAPDRAALLDNPLSLGPGSYR</sequence>
<dbReference type="SUPFAM" id="SSF90002">
    <property type="entry name" value="Hypothetical protein YjiA, C-terminal domain"/>
    <property type="match status" value="1"/>
</dbReference>
<protein>
    <submittedName>
        <fullName evidence="9">ATP-binding protein</fullName>
    </submittedName>
</protein>
<feature type="compositionally biased region" description="Basic and acidic residues" evidence="7">
    <location>
        <begin position="222"/>
        <end position="239"/>
    </location>
</feature>
<dbReference type="EMBL" id="LDPZ01000002">
    <property type="protein sequence ID" value="KTQ98571.1"/>
    <property type="molecule type" value="Genomic_DNA"/>
</dbReference>
<evidence type="ECO:0000313" key="10">
    <source>
        <dbReference type="Proteomes" id="UP000078272"/>
    </source>
</evidence>
<feature type="domain" description="CobW C-terminal" evidence="8">
    <location>
        <begin position="259"/>
        <end position="355"/>
    </location>
</feature>
<dbReference type="PANTHER" id="PTHR13748:SF62">
    <property type="entry name" value="COBW DOMAIN-CONTAINING PROTEIN"/>
    <property type="match status" value="1"/>
</dbReference>
<dbReference type="InterPro" id="IPR036627">
    <property type="entry name" value="CobW-likC_sf"/>
</dbReference>
<dbReference type="STRING" id="401562.NS365_09740"/>
<gene>
    <name evidence="9" type="ORF">NS226_00725</name>
</gene>
<evidence type="ECO:0000256" key="5">
    <source>
        <dbReference type="ARBA" id="ARBA00045658"/>
    </source>
</evidence>
<evidence type="ECO:0000313" key="9">
    <source>
        <dbReference type="EMBL" id="KTQ98571.1"/>
    </source>
</evidence>
<organism evidence="9 10">
    <name type="scientific">Aureimonas ureilytica</name>
    <dbReference type="NCBI Taxonomy" id="401562"/>
    <lineage>
        <taxon>Bacteria</taxon>
        <taxon>Pseudomonadati</taxon>
        <taxon>Pseudomonadota</taxon>
        <taxon>Alphaproteobacteria</taxon>
        <taxon>Hyphomicrobiales</taxon>
        <taxon>Aurantimonadaceae</taxon>
        <taxon>Aureimonas</taxon>
    </lineage>
</organism>
<evidence type="ECO:0000256" key="2">
    <source>
        <dbReference type="ARBA" id="ARBA00022801"/>
    </source>
</evidence>
<name>A0A175RFX5_9HYPH</name>
<evidence type="ECO:0000259" key="8">
    <source>
        <dbReference type="SMART" id="SM00833"/>
    </source>
</evidence>
<dbReference type="GO" id="GO:0005524">
    <property type="term" value="F:ATP binding"/>
    <property type="evidence" value="ECO:0007669"/>
    <property type="project" value="UniProtKB-KW"/>
</dbReference>